<keyword evidence="2" id="KW-1185">Reference proteome</keyword>
<reference evidence="1 2" key="1">
    <citation type="journal article" date="2015" name="Fungal Genet. Biol.">
        <title>Evolution of novel wood decay mechanisms in Agaricales revealed by the genome sequences of Fistulina hepatica and Cylindrobasidium torrendii.</title>
        <authorList>
            <person name="Floudas D."/>
            <person name="Held B.W."/>
            <person name="Riley R."/>
            <person name="Nagy L.G."/>
            <person name="Koehler G."/>
            <person name="Ransdell A.S."/>
            <person name="Younus H."/>
            <person name="Chow J."/>
            <person name="Chiniquy J."/>
            <person name="Lipzen A."/>
            <person name="Tritt A."/>
            <person name="Sun H."/>
            <person name="Haridas S."/>
            <person name="LaButti K."/>
            <person name="Ohm R.A."/>
            <person name="Kues U."/>
            <person name="Blanchette R.A."/>
            <person name="Grigoriev I.V."/>
            <person name="Minto R.E."/>
            <person name="Hibbett D.S."/>
        </authorList>
    </citation>
    <scope>NUCLEOTIDE SEQUENCE [LARGE SCALE GENOMIC DNA]</scope>
    <source>
        <strain evidence="1 2">ATCC 64428</strain>
    </source>
</reference>
<protein>
    <submittedName>
        <fullName evidence="1">Uncharacterized protein</fullName>
    </submittedName>
</protein>
<proteinExistence type="predicted"/>
<dbReference type="Proteomes" id="UP000054144">
    <property type="component" value="Unassembled WGS sequence"/>
</dbReference>
<evidence type="ECO:0000313" key="1">
    <source>
        <dbReference type="EMBL" id="KIY47950.1"/>
    </source>
</evidence>
<gene>
    <name evidence="1" type="ORF">FISHEDRAFT_44296</name>
</gene>
<name>A0A0D7ABC1_9AGAR</name>
<dbReference type="AlphaFoldDB" id="A0A0D7ABC1"/>
<sequence>MHCAQTCHIHYTTYDLCRDYDLINPSNHPFVMVKSAADDGHPFWYAQVLGIFHADVYSSHPNAKRDQFGRMDFLWVRWFSNEPDWLSNPRSRKPRLHKIGFQVAPSDDPYVFGFLDPAEVI</sequence>
<evidence type="ECO:0000313" key="2">
    <source>
        <dbReference type="Proteomes" id="UP000054144"/>
    </source>
</evidence>
<dbReference type="EMBL" id="KN881907">
    <property type="protein sequence ID" value="KIY47950.1"/>
    <property type="molecule type" value="Genomic_DNA"/>
</dbReference>
<organism evidence="1 2">
    <name type="scientific">Fistulina hepatica ATCC 64428</name>
    <dbReference type="NCBI Taxonomy" id="1128425"/>
    <lineage>
        <taxon>Eukaryota</taxon>
        <taxon>Fungi</taxon>
        <taxon>Dikarya</taxon>
        <taxon>Basidiomycota</taxon>
        <taxon>Agaricomycotina</taxon>
        <taxon>Agaricomycetes</taxon>
        <taxon>Agaricomycetidae</taxon>
        <taxon>Agaricales</taxon>
        <taxon>Fistulinaceae</taxon>
        <taxon>Fistulina</taxon>
    </lineage>
</organism>
<accession>A0A0D7ABC1</accession>
<dbReference type="OrthoDB" id="2692094at2759"/>